<dbReference type="PANTHER" id="PTHR12992">
    <property type="entry name" value="NUDIX HYDROLASE"/>
    <property type="match status" value="1"/>
</dbReference>
<dbReference type="Proteomes" id="UP001230156">
    <property type="component" value="Unassembled WGS sequence"/>
</dbReference>
<keyword evidence="9" id="KW-1185">Reference proteome</keyword>
<evidence type="ECO:0000313" key="8">
    <source>
        <dbReference type="EMBL" id="MDQ7250096.1"/>
    </source>
</evidence>
<protein>
    <submittedName>
        <fullName evidence="8">CoA pyrophosphatase</fullName>
    </submittedName>
</protein>
<accession>A0ABU0YQT8</accession>
<evidence type="ECO:0000256" key="2">
    <source>
        <dbReference type="ARBA" id="ARBA00001946"/>
    </source>
</evidence>
<dbReference type="RefSeq" id="WP_379958903.1">
    <property type="nucleotide sequence ID" value="NZ_JAUYVI010000006.1"/>
</dbReference>
<comment type="caution">
    <text evidence="8">The sequence shown here is derived from an EMBL/GenBank/DDBJ whole genome shotgun (WGS) entry which is preliminary data.</text>
</comment>
<keyword evidence="4" id="KW-0378">Hydrolase</keyword>
<dbReference type="InterPro" id="IPR015797">
    <property type="entry name" value="NUDIX_hydrolase-like_dom_sf"/>
</dbReference>
<proteinExistence type="predicted"/>
<sequence length="217" mass="23907">MQRTDVIQRLGKVAPGIRSAPGTTPQAERIFDASAGSQRGDHDLNPGMHPDRALTAAAVLVPLIDRAEGLTVLLTKRTDHLHDHAGQVSFPGGRVDPEDRDAAAAALREAKEEVGLDPQRVDLVGRLDTYVTRTGFEVVPWVGLIMPPIALVPDPFEVAEVFEVPLGFFLDPLNRRTESRIWQGKERFFYVYPWPGYYIWGATAGMLSNLAEVLSVQ</sequence>
<dbReference type="PROSITE" id="PS51462">
    <property type="entry name" value="NUDIX"/>
    <property type="match status" value="1"/>
</dbReference>
<organism evidence="8 9">
    <name type="scientific">Dongia sedimenti</name>
    <dbReference type="NCBI Taxonomy" id="3064282"/>
    <lineage>
        <taxon>Bacteria</taxon>
        <taxon>Pseudomonadati</taxon>
        <taxon>Pseudomonadota</taxon>
        <taxon>Alphaproteobacteria</taxon>
        <taxon>Rhodospirillales</taxon>
        <taxon>Dongiaceae</taxon>
        <taxon>Dongia</taxon>
    </lineage>
</organism>
<keyword evidence="6" id="KW-0464">Manganese</keyword>
<evidence type="ECO:0000256" key="3">
    <source>
        <dbReference type="ARBA" id="ARBA00022723"/>
    </source>
</evidence>
<evidence type="ECO:0000256" key="4">
    <source>
        <dbReference type="ARBA" id="ARBA00022801"/>
    </source>
</evidence>
<comment type="cofactor">
    <cofactor evidence="1">
        <name>Mn(2+)</name>
        <dbReference type="ChEBI" id="CHEBI:29035"/>
    </cofactor>
</comment>
<feature type="domain" description="Nudix hydrolase" evidence="7">
    <location>
        <begin position="54"/>
        <end position="190"/>
    </location>
</feature>
<gene>
    <name evidence="8" type="ORF">Q8A70_20570</name>
</gene>
<dbReference type="PANTHER" id="PTHR12992:SF11">
    <property type="entry name" value="MITOCHONDRIAL COENZYME A DIPHOSPHATASE NUDT8"/>
    <property type="match status" value="1"/>
</dbReference>
<dbReference type="InterPro" id="IPR045121">
    <property type="entry name" value="CoAse"/>
</dbReference>
<dbReference type="Pfam" id="PF00293">
    <property type="entry name" value="NUDIX"/>
    <property type="match status" value="1"/>
</dbReference>
<dbReference type="InterPro" id="IPR000086">
    <property type="entry name" value="NUDIX_hydrolase_dom"/>
</dbReference>
<reference evidence="9" key="1">
    <citation type="submission" date="2023-08" db="EMBL/GenBank/DDBJ databases">
        <title>Rhodospirillaceae gen. nov., a novel taxon isolated from the Yangtze River Yuezi River estuary sludge.</title>
        <authorList>
            <person name="Ruan L."/>
        </authorList>
    </citation>
    <scope>NUCLEOTIDE SEQUENCE [LARGE SCALE GENOMIC DNA]</scope>
    <source>
        <strain evidence="9">R-7</strain>
    </source>
</reference>
<dbReference type="SUPFAM" id="SSF55811">
    <property type="entry name" value="Nudix"/>
    <property type="match status" value="1"/>
</dbReference>
<keyword evidence="5" id="KW-0460">Magnesium</keyword>
<evidence type="ECO:0000256" key="1">
    <source>
        <dbReference type="ARBA" id="ARBA00001936"/>
    </source>
</evidence>
<keyword evidence="3" id="KW-0479">Metal-binding</keyword>
<name>A0ABU0YQT8_9PROT</name>
<evidence type="ECO:0000256" key="5">
    <source>
        <dbReference type="ARBA" id="ARBA00022842"/>
    </source>
</evidence>
<evidence type="ECO:0000313" key="9">
    <source>
        <dbReference type="Proteomes" id="UP001230156"/>
    </source>
</evidence>
<comment type="cofactor">
    <cofactor evidence="2">
        <name>Mg(2+)</name>
        <dbReference type="ChEBI" id="CHEBI:18420"/>
    </cofactor>
</comment>
<dbReference type="NCBIfam" id="NF007980">
    <property type="entry name" value="PRK10707.1"/>
    <property type="match status" value="1"/>
</dbReference>
<dbReference type="Gene3D" id="3.90.79.10">
    <property type="entry name" value="Nucleoside Triphosphate Pyrophosphohydrolase"/>
    <property type="match status" value="1"/>
</dbReference>
<evidence type="ECO:0000259" key="7">
    <source>
        <dbReference type="PROSITE" id="PS51462"/>
    </source>
</evidence>
<evidence type="ECO:0000256" key="6">
    <source>
        <dbReference type="ARBA" id="ARBA00023211"/>
    </source>
</evidence>
<dbReference type="CDD" id="cd03426">
    <property type="entry name" value="NUDIX_CoAse_Nudt7"/>
    <property type="match status" value="1"/>
</dbReference>
<dbReference type="EMBL" id="JAUYVI010000006">
    <property type="protein sequence ID" value="MDQ7250096.1"/>
    <property type="molecule type" value="Genomic_DNA"/>
</dbReference>